<dbReference type="Proteomes" id="UP000608530">
    <property type="component" value="Unassembled WGS sequence"/>
</dbReference>
<protein>
    <submittedName>
        <fullName evidence="1">Type IV toxin-antitoxin system AbiEi family antitoxin domain-containing protein</fullName>
    </submittedName>
</protein>
<evidence type="ECO:0000313" key="2">
    <source>
        <dbReference type="Proteomes" id="UP000608530"/>
    </source>
</evidence>
<dbReference type="AlphaFoldDB" id="A0A934Q6L2"/>
<comment type="caution">
    <text evidence="1">The sequence shown here is derived from an EMBL/GenBank/DDBJ whole genome shotgun (WGS) entry which is preliminary data.</text>
</comment>
<keyword evidence="2" id="KW-1185">Reference proteome</keyword>
<reference evidence="1" key="1">
    <citation type="submission" date="2020-12" db="EMBL/GenBank/DDBJ databases">
        <title>Leucobacter sp. CAS1, isolated from Chromium sludge.</title>
        <authorList>
            <person name="Xu Z."/>
        </authorList>
    </citation>
    <scope>NUCLEOTIDE SEQUENCE</scope>
    <source>
        <strain evidence="1">CSA1</strain>
    </source>
</reference>
<dbReference type="RefSeq" id="WP_200114392.1">
    <property type="nucleotide sequence ID" value="NZ_JAEHOH010000006.1"/>
</dbReference>
<accession>A0A934Q6L2</accession>
<name>A0A934Q6L2_9MICO</name>
<organism evidence="1 2">
    <name type="scientific">Leucobacter chromiisoli</name>
    <dbReference type="NCBI Taxonomy" id="2796471"/>
    <lineage>
        <taxon>Bacteria</taxon>
        <taxon>Bacillati</taxon>
        <taxon>Actinomycetota</taxon>
        <taxon>Actinomycetes</taxon>
        <taxon>Micrococcales</taxon>
        <taxon>Microbacteriaceae</taxon>
        <taxon>Leucobacter</taxon>
    </lineage>
</organism>
<proteinExistence type="predicted"/>
<dbReference type="EMBL" id="JAEHOH010000006">
    <property type="protein sequence ID" value="MBK0418330.1"/>
    <property type="molecule type" value="Genomic_DNA"/>
</dbReference>
<evidence type="ECO:0000313" key="1">
    <source>
        <dbReference type="EMBL" id="MBK0418330.1"/>
    </source>
</evidence>
<sequence>MDPGRTRVDIEPHLLTTRQLLRSGMSQRSVTAAVRAERLHRLRPGWYAPASFWAGAKDEELQLAALSAFDRSRRAPAVLSHVSAATLLRFPVWSAWLRDGHGPLDPRVVHATVPPSSRGNSPPSVRRHRCALDAVDTMRSAGILCTTPDRTLFDLARSEPFPAALACADAVLRRSVRFGAEVDVDAWRRWREGLLGRAAALPHGRGVRAVRALAHLAHPLSDSPLESMSRLRLLQLGIDVEPQHPVPAESGGTLRLDFLFTGLGIFGECDGKAKYFDPGLLGGRTAEDVVYDEKLRYDWICGVTGMRGVRWGASHAARADRLAGRLRSFDVPVPGYPTRSYGPEIAAFLDRLPR</sequence>
<gene>
    <name evidence="1" type="ORF">JD276_04700</name>
</gene>